<feature type="chain" id="PRO_5020762174" description="Secreted protein" evidence="1">
    <location>
        <begin position="22"/>
        <end position="113"/>
    </location>
</feature>
<organism evidence="2 3">
    <name type="scientific">Dendrothele bispora (strain CBS 962.96)</name>
    <dbReference type="NCBI Taxonomy" id="1314807"/>
    <lineage>
        <taxon>Eukaryota</taxon>
        <taxon>Fungi</taxon>
        <taxon>Dikarya</taxon>
        <taxon>Basidiomycota</taxon>
        <taxon>Agaricomycotina</taxon>
        <taxon>Agaricomycetes</taxon>
        <taxon>Agaricomycetidae</taxon>
        <taxon>Agaricales</taxon>
        <taxon>Agaricales incertae sedis</taxon>
        <taxon>Dendrothele</taxon>
    </lineage>
</organism>
<dbReference type="AlphaFoldDB" id="A0A4V4HG02"/>
<protein>
    <recommendedName>
        <fullName evidence="4">Secreted protein</fullName>
    </recommendedName>
</protein>
<dbReference type="EMBL" id="ML179166">
    <property type="protein sequence ID" value="THU96945.1"/>
    <property type="molecule type" value="Genomic_DNA"/>
</dbReference>
<name>A0A4V4HG02_DENBC</name>
<evidence type="ECO:0000313" key="2">
    <source>
        <dbReference type="EMBL" id="THU96945.1"/>
    </source>
</evidence>
<feature type="signal peptide" evidence="1">
    <location>
        <begin position="1"/>
        <end position="21"/>
    </location>
</feature>
<keyword evidence="3" id="KW-1185">Reference proteome</keyword>
<evidence type="ECO:0008006" key="4">
    <source>
        <dbReference type="Google" id="ProtNLM"/>
    </source>
</evidence>
<gene>
    <name evidence="2" type="ORF">K435DRAFT_778305</name>
</gene>
<keyword evidence="1" id="KW-0732">Signal</keyword>
<evidence type="ECO:0000313" key="3">
    <source>
        <dbReference type="Proteomes" id="UP000297245"/>
    </source>
</evidence>
<reference evidence="2 3" key="1">
    <citation type="journal article" date="2019" name="Nat. Ecol. Evol.">
        <title>Megaphylogeny resolves global patterns of mushroom evolution.</title>
        <authorList>
            <person name="Varga T."/>
            <person name="Krizsan K."/>
            <person name="Foldi C."/>
            <person name="Dima B."/>
            <person name="Sanchez-Garcia M."/>
            <person name="Sanchez-Ramirez S."/>
            <person name="Szollosi G.J."/>
            <person name="Szarkandi J.G."/>
            <person name="Papp V."/>
            <person name="Albert L."/>
            <person name="Andreopoulos W."/>
            <person name="Angelini C."/>
            <person name="Antonin V."/>
            <person name="Barry K.W."/>
            <person name="Bougher N.L."/>
            <person name="Buchanan P."/>
            <person name="Buyck B."/>
            <person name="Bense V."/>
            <person name="Catcheside P."/>
            <person name="Chovatia M."/>
            <person name="Cooper J."/>
            <person name="Damon W."/>
            <person name="Desjardin D."/>
            <person name="Finy P."/>
            <person name="Geml J."/>
            <person name="Haridas S."/>
            <person name="Hughes K."/>
            <person name="Justo A."/>
            <person name="Karasinski D."/>
            <person name="Kautmanova I."/>
            <person name="Kiss B."/>
            <person name="Kocsube S."/>
            <person name="Kotiranta H."/>
            <person name="LaButti K.M."/>
            <person name="Lechner B.E."/>
            <person name="Liimatainen K."/>
            <person name="Lipzen A."/>
            <person name="Lukacs Z."/>
            <person name="Mihaltcheva S."/>
            <person name="Morgado L.N."/>
            <person name="Niskanen T."/>
            <person name="Noordeloos M.E."/>
            <person name="Ohm R.A."/>
            <person name="Ortiz-Santana B."/>
            <person name="Ovrebo C."/>
            <person name="Racz N."/>
            <person name="Riley R."/>
            <person name="Savchenko A."/>
            <person name="Shiryaev A."/>
            <person name="Soop K."/>
            <person name="Spirin V."/>
            <person name="Szebenyi C."/>
            <person name="Tomsovsky M."/>
            <person name="Tulloss R.E."/>
            <person name="Uehling J."/>
            <person name="Grigoriev I.V."/>
            <person name="Vagvolgyi C."/>
            <person name="Papp T."/>
            <person name="Martin F.M."/>
            <person name="Miettinen O."/>
            <person name="Hibbett D.S."/>
            <person name="Nagy L.G."/>
        </authorList>
    </citation>
    <scope>NUCLEOTIDE SEQUENCE [LARGE SCALE GENOMIC DNA]</scope>
    <source>
        <strain evidence="2 3">CBS 962.96</strain>
    </source>
</reference>
<dbReference type="Proteomes" id="UP000297245">
    <property type="component" value="Unassembled WGS sequence"/>
</dbReference>
<evidence type="ECO:0000256" key="1">
    <source>
        <dbReference type="SAM" id="SignalP"/>
    </source>
</evidence>
<accession>A0A4V4HG02</accession>
<sequence>MKVSRRGECCCFLCFIVTTSGGGGGGGLRPCGLAVDYSWLGTLGFLLVINDNGDDDDFWWKLLSFPSRSFRAPPFPFWMTPQHFLPEWSLRWTHKHEADCLQTAMNSMRWYRR</sequence>
<proteinExistence type="predicted"/>